<dbReference type="InterPro" id="IPR011335">
    <property type="entry name" value="Restrct_endonuc-II-like"/>
</dbReference>
<dbReference type="FunCoup" id="R7TEW3">
    <property type="interactions" value="1722"/>
</dbReference>
<keyword evidence="8" id="KW-0234">DNA repair</keyword>
<dbReference type="GO" id="GO:1901255">
    <property type="term" value="P:nucleotide-excision repair involved in interstrand cross-link repair"/>
    <property type="evidence" value="ECO:0007669"/>
    <property type="project" value="TreeGrafter"/>
</dbReference>
<reference evidence="15" key="1">
    <citation type="submission" date="2012-12" db="EMBL/GenBank/DDBJ databases">
        <authorList>
            <person name="Hellsten U."/>
            <person name="Grimwood J."/>
            <person name="Chapman J.A."/>
            <person name="Shapiro H."/>
            <person name="Aerts A."/>
            <person name="Otillar R.P."/>
            <person name="Terry A.Y."/>
            <person name="Boore J.L."/>
            <person name="Simakov O."/>
            <person name="Marletaz F."/>
            <person name="Cho S.-J."/>
            <person name="Edsinger-Gonzales E."/>
            <person name="Havlak P."/>
            <person name="Kuo D.-H."/>
            <person name="Larsson T."/>
            <person name="Lv J."/>
            <person name="Arendt D."/>
            <person name="Savage R."/>
            <person name="Osoegawa K."/>
            <person name="de Jong P."/>
            <person name="Lindberg D.R."/>
            <person name="Seaver E.C."/>
            <person name="Weisblat D.A."/>
            <person name="Putnam N.H."/>
            <person name="Grigoriev I.V."/>
            <person name="Rokhsar D.S."/>
        </authorList>
    </citation>
    <scope>NUCLEOTIDE SEQUENCE</scope>
    <source>
        <strain evidence="15">I ESC-2004</strain>
    </source>
</reference>
<dbReference type="OrthoDB" id="361020at2759"/>
<dbReference type="STRING" id="283909.R7TEW3"/>
<proteinExistence type="inferred from homology"/>
<dbReference type="SUPFAM" id="SSF47781">
    <property type="entry name" value="RuvA domain 2-like"/>
    <property type="match status" value="1"/>
</dbReference>
<evidence type="ECO:0000256" key="5">
    <source>
        <dbReference type="ARBA" id="ARBA00022763"/>
    </source>
</evidence>
<dbReference type="Proteomes" id="UP000014760">
    <property type="component" value="Unassembled WGS sequence"/>
</dbReference>
<name>R7TEW3_CAPTE</name>
<comment type="subcellular location">
    <subcellularLocation>
        <location evidence="1">Nucleus</location>
    </subcellularLocation>
</comment>
<dbReference type="GO" id="GO:0003697">
    <property type="term" value="F:single-stranded DNA binding"/>
    <property type="evidence" value="ECO:0007669"/>
    <property type="project" value="TreeGrafter"/>
</dbReference>
<gene>
    <name evidence="13" type="ORF">CAPTEDRAFT_178005</name>
</gene>
<protein>
    <recommendedName>
        <fullName evidence="10">DNA repair endonuclease XPF</fullName>
    </recommendedName>
</protein>
<keyword evidence="5" id="KW-0227">DNA damage</keyword>
<feature type="compositionally biased region" description="Basic and acidic residues" evidence="11">
    <location>
        <begin position="600"/>
        <end position="616"/>
    </location>
</feature>
<feature type="compositionally biased region" description="Basic and acidic residues" evidence="11">
    <location>
        <begin position="623"/>
        <end position="637"/>
    </location>
</feature>
<reference evidence="13 15" key="2">
    <citation type="journal article" date="2013" name="Nature">
        <title>Insights into bilaterian evolution from three spiralian genomes.</title>
        <authorList>
            <person name="Simakov O."/>
            <person name="Marletaz F."/>
            <person name="Cho S.J."/>
            <person name="Edsinger-Gonzales E."/>
            <person name="Havlak P."/>
            <person name="Hellsten U."/>
            <person name="Kuo D.H."/>
            <person name="Larsson T."/>
            <person name="Lv J."/>
            <person name="Arendt D."/>
            <person name="Savage R."/>
            <person name="Osoegawa K."/>
            <person name="de Jong P."/>
            <person name="Grimwood J."/>
            <person name="Chapman J.A."/>
            <person name="Shapiro H."/>
            <person name="Aerts A."/>
            <person name="Otillar R.P."/>
            <person name="Terry A.Y."/>
            <person name="Boore J.L."/>
            <person name="Grigoriev I.V."/>
            <person name="Lindberg D.R."/>
            <person name="Seaver E.C."/>
            <person name="Weisblat D.A."/>
            <person name="Putnam N.H."/>
            <person name="Rokhsar D.S."/>
        </authorList>
    </citation>
    <scope>NUCLEOTIDE SEQUENCE</scope>
    <source>
        <strain evidence="13 15">I ESC-2004</strain>
    </source>
</reference>
<evidence type="ECO:0000313" key="13">
    <source>
        <dbReference type="EMBL" id="ELT90017.1"/>
    </source>
</evidence>
<comment type="similarity">
    <text evidence="2">Belongs to the XPF family.</text>
</comment>
<sequence length="891" mass="101349">MSLLEYENQIFLDAFHDDGLLVTARGLGLERIFRSFLKVYSDAGNLVLVLNTNQQDEDYFIEQLDEEKCRPLPKAITSEYSVKDREATYLEGGVLFITSRILVVDMLTNRIPIHLISGILIYKAHRILDSGQEAFILRLYREKNKTGFIKAFSNSPTSFTAGFCHVERVMKCLFVRKLYLWPRFQASVVSCLDKNKVDVIELHLQMTPAMLACQTALLDLIDACIKELKRRNPSLDTEEMTVENSLGHDLDQIIRLHLDPIWHQLGSNTRQLISDIKTLRLLLQYLTQYDCVNFYNLVNSLRTNEKAFGSNAGWLFMDAADSLFLHAKERLYQKEKKKTNSKDTAPKSELLSSPFLLEECPKWQTLKEVVEEIEGYHLTKDEEGFGQGRVLIAAADDKMCSQLREVLCDGGQVMLKRLYDKFINKTKEQNEVKAKNSWGKKQQTKSQSLTLTQMIKPTADDGNNVENRIKATNDYSIFNSTDTAASASAGVSISSSAHYPVLSAPITILHPLQGHNDPFGLIRTLEELQPTYVILYDADVTFVRQLEVFRASHPDKPLRVYFLMYKGSTEEQRYLTSLRREKEAFEYLIRSKATMVIPEEREGRIEDDPNLSRDTTHANATVDSRKGGGPEEKPQQQKIIVDMREFRSELPSLIHRRGIDIEPVTISVGDYILTPQICVERKSLSDLIGSLNNGRLYNQCVSMCRYYERPVLLIEFDPNKSFALQGKYTVSSEINSSDTTSRLTLLTLHFPRLRVLWCQGPYATAELFHKLKVGREQPDTSKAMSFTGDGESELAIGKYNISAQTMLLKMPGITTKNVHRLLNHVHNICDLVQCSVEKLAGILENEPLARQLHRFLHAEHLTANSSATAAAVKSKTAKYLDFKGSKRKRTN</sequence>
<keyword evidence="9" id="KW-0539">Nucleus</keyword>
<dbReference type="Gene3D" id="3.40.50.10130">
    <property type="match status" value="1"/>
</dbReference>
<evidence type="ECO:0000256" key="10">
    <source>
        <dbReference type="ARBA" id="ARBA00072370"/>
    </source>
</evidence>
<keyword evidence="15" id="KW-1185">Reference proteome</keyword>
<dbReference type="GO" id="GO:0000110">
    <property type="term" value="C:nucleotide-excision repair factor 1 complex"/>
    <property type="evidence" value="ECO:0007669"/>
    <property type="project" value="TreeGrafter"/>
</dbReference>
<dbReference type="GO" id="GO:0000712">
    <property type="term" value="P:resolution of meiotic recombination intermediates"/>
    <property type="evidence" value="ECO:0007669"/>
    <property type="project" value="TreeGrafter"/>
</dbReference>
<evidence type="ECO:0000256" key="9">
    <source>
        <dbReference type="ARBA" id="ARBA00023242"/>
    </source>
</evidence>
<evidence type="ECO:0000256" key="2">
    <source>
        <dbReference type="ARBA" id="ARBA00010015"/>
    </source>
</evidence>
<feature type="region of interest" description="Disordered" evidence="11">
    <location>
        <begin position="600"/>
        <end position="637"/>
    </location>
</feature>
<dbReference type="CDD" id="cd20078">
    <property type="entry name" value="XPF_nuclease_XPF_euk"/>
    <property type="match status" value="1"/>
</dbReference>
<organism evidence="13">
    <name type="scientific">Capitella teleta</name>
    <name type="common">Polychaete worm</name>
    <dbReference type="NCBI Taxonomy" id="283909"/>
    <lineage>
        <taxon>Eukaryota</taxon>
        <taxon>Metazoa</taxon>
        <taxon>Spiralia</taxon>
        <taxon>Lophotrochozoa</taxon>
        <taxon>Annelida</taxon>
        <taxon>Polychaeta</taxon>
        <taxon>Sedentaria</taxon>
        <taxon>Scolecida</taxon>
        <taxon>Capitellidae</taxon>
        <taxon>Capitella</taxon>
    </lineage>
</organism>
<dbReference type="EMBL" id="KB311062">
    <property type="protein sequence ID" value="ELT90017.1"/>
    <property type="molecule type" value="Genomic_DNA"/>
</dbReference>
<evidence type="ECO:0000256" key="1">
    <source>
        <dbReference type="ARBA" id="ARBA00004123"/>
    </source>
</evidence>
<dbReference type="HOGENOM" id="CLU_002265_1_0_1"/>
<keyword evidence="7" id="KW-0238">DNA-binding</keyword>
<reference evidence="14" key="3">
    <citation type="submission" date="2015-06" db="UniProtKB">
        <authorList>
            <consortium name="EnsemblMetazoa"/>
        </authorList>
    </citation>
    <scope>IDENTIFICATION</scope>
</reference>
<evidence type="ECO:0000256" key="4">
    <source>
        <dbReference type="ARBA" id="ARBA00022759"/>
    </source>
</evidence>
<evidence type="ECO:0000256" key="7">
    <source>
        <dbReference type="ARBA" id="ARBA00023125"/>
    </source>
</evidence>
<dbReference type="PANTHER" id="PTHR10150:SF0">
    <property type="entry name" value="DNA REPAIR ENDONUCLEASE XPF"/>
    <property type="match status" value="1"/>
</dbReference>
<accession>R7TEW3</accession>
<dbReference type="SUPFAM" id="SSF52980">
    <property type="entry name" value="Restriction endonuclease-like"/>
    <property type="match status" value="1"/>
</dbReference>
<keyword evidence="6" id="KW-0378">Hydrolase</keyword>
<dbReference type="InterPro" id="IPR006166">
    <property type="entry name" value="ERCC4_domain"/>
</dbReference>
<dbReference type="EMBL" id="AMQN01003141">
    <property type="status" value="NOT_ANNOTATED_CDS"/>
    <property type="molecule type" value="Genomic_DNA"/>
</dbReference>
<evidence type="ECO:0000313" key="14">
    <source>
        <dbReference type="EnsemblMetazoa" id="CapteP178005"/>
    </source>
</evidence>
<dbReference type="AlphaFoldDB" id="R7TEW3"/>
<dbReference type="Gene3D" id="1.10.150.20">
    <property type="entry name" value="5' to 3' exonuclease, C-terminal subdomain"/>
    <property type="match status" value="1"/>
</dbReference>
<feature type="domain" description="ERCC4" evidence="12">
    <location>
        <begin position="638"/>
        <end position="718"/>
    </location>
</feature>
<evidence type="ECO:0000256" key="3">
    <source>
        <dbReference type="ARBA" id="ARBA00022722"/>
    </source>
</evidence>
<dbReference type="GO" id="GO:0000014">
    <property type="term" value="F:single-stranded DNA endodeoxyribonuclease activity"/>
    <property type="evidence" value="ECO:0007669"/>
    <property type="project" value="TreeGrafter"/>
</dbReference>
<dbReference type="Pfam" id="PF02732">
    <property type="entry name" value="ERCC4"/>
    <property type="match status" value="1"/>
</dbReference>
<dbReference type="SMART" id="SM00891">
    <property type="entry name" value="ERCC4"/>
    <property type="match status" value="1"/>
</dbReference>
<keyword evidence="4" id="KW-0255">Endonuclease</keyword>
<evidence type="ECO:0000313" key="15">
    <source>
        <dbReference type="Proteomes" id="UP000014760"/>
    </source>
</evidence>
<dbReference type="GO" id="GO:0000724">
    <property type="term" value="P:double-strand break repair via homologous recombination"/>
    <property type="evidence" value="ECO:0007669"/>
    <property type="project" value="TreeGrafter"/>
</dbReference>
<dbReference type="GO" id="GO:0003684">
    <property type="term" value="F:damaged DNA binding"/>
    <property type="evidence" value="ECO:0007669"/>
    <property type="project" value="TreeGrafter"/>
</dbReference>
<keyword evidence="3" id="KW-0540">Nuclease</keyword>
<dbReference type="EnsemblMetazoa" id="CapteT178005">
    <property type="protein sequence ID" value="CapteP178005"/>
    <property type="gene ID" value="CapteG178005"/>
</dbReference>
<evidence type="ECO:0000256" key="6">
    <source>
        <dbReference type="ARBA" id="ARBA00022801"/>
    </source>
</evidence>
<dbReference type="FunFam" id="3.40.50.10130:FF:000002">
    <property type="entry name" value="DNA repair endonuclease XPF"/>
    <property type="match status" value="1"/>
</dbReference>
<evidence type="ECO:0000256" key="11">
    <source>
        <dbReference type="SAM" id="MobiDB-lite"/>
    </source>
</evidence>
<evidence type="ECO:0000259" key="12">
    <source>
        <dbReference type="SMART" id="SM00891"/>
    </source>
</evidence>
<dbReference type="InterPro" id="IPR010994">
    <property type="entry name" value="RuvA_2-like"/>
</dbReference>
<dbReference type="OMA" id="THILDIM"/>
<dbReference type="PANTHER" id="PTHR10150">
    <property type="entry name" value="DNA REPAIR ENDONUCLEASE XPF"/>
    <property type="match status" value="1"/>
</dbReference>
<dbReference type="InterPro" id="IPR047520">
    <property type="entry name" value="XPF_nuclease"/>
</dbReference>
<evidence type="ECO:0000256" key="8">
    <source>
        <dbReference type="ARBA" id="ARBA00023204"/>
    </source>
</evidence>